<keyword evidence="2" id="KW-0732">Signal</keyword>
<dbReference type="WBParaSite" id="Gr19_v10_g14034.t1">
    <property type="protein sequence ID" value="Gr19_v10_g14034.t1"/>
    <property type="gene ID" value="Gr19_v10_g14034"/>
</dbReference>
<feature type="chain" id="PRO_5037380265" evidence="2">
    <location>
        <begin position="21"/>
        <end position="67"/>
    </location>
</feature>
<organism evidence="3 4">
    <name type="scientific">Globodera rostochiensis</name>
    <name type="common">Golden nematode worm</name>
    <name type="synonym">Heterodera rostochiensis</name>
    <dbReference type="NCBI Taxonomy" id="31243"/>
    <lineage>
        <taxon>Eukaryota</taxon>
        <taxon>Metazoa</taxon>
        <taxon>Ecdysozoa</taxon>
        <taxon>Nematoda</taxon>
        <taxon>Chromadorea</taxon>
        <taxon>Rhabditida</taxon>
        <taxon>Tylenchina</taxon>
        <taxon>Tylenchomorpha</taxon>
        <taxon>Tylenchoidea</taxon>
        <taxon>Heteroderidae</taxon>
        <taxon>Heteroderinae</taxon>
        <taxon>Globodera</taxon>
    </lineage>
</organism>
<feature type="region of interest" description="Disordered" evidence="1">
    <location>
        <begin position="32"/>
        <end position="67"/>
    </location>
</feature>
<protein>
    <submittedName>
        <fullName evidence="4">Secreted protein</fullName>
    </submittedName>
</protein>
<feature type="signal peptide" evidence="2">
    <location>
        <begin position="1"/>
        <end position="20"/>
    </location>
</feature>
<dbReference type="Proteomes" id="UP000887572">
    <property type="component" value="Unplaced"/>
</dbReference>
<reference evidence="4" key="1">
    <citation type="submission" date="2022-11" db="UniProtKB">
        <authorList>
            <consortium name="WormBaseParasite"/>
        </authorList>
    </citation>
    <scope>IDENTIFICATION</scope>
</reference>
<proteinExistence type="predicted"/>
<evidence type="ECO:0000256" key="2">
    <source>
        <dbReference type="SAM" id="SignalP"/>
    </source>
</evidence>
<dbReference type="AlphaFoldDB" id="A0A914H7V6"/>
<name>A0A914H7V6_GLORO</name>
<sequence>MQFFIQFFVLLILAVALCSGCGCGDGKKEKPLPPVLQGPGGRLPPSAYAYGGGTSGGTSMQKKIPED</sequence>
<evidence type="ECO:0000313" key="3">
    <source>
        <dbReference type="Proteomes" id="UP000887572"/>
    </source>
</evidence>
<accession>A0A914H7V6</accession>
<evidence type="ECO:0000313" key="4">
    <source>
        <dbReference type="WBParaSite" id="Gr19_v10_g14034.t1"/>
    </source>
</evidence>
<evidence type="ECO:0000256" key="1">
    <source>
        <dbReference type="SAM" id="MobiDB-lite"/>
    </source>
</evidence>
<keyword evidence="3" id="KW-1185">Reference proteome</keyword>